<name>A0AA36FX09_9BILA</name>
<comment type="caution">
    <text evidence="1">The sequence shown here is derived from an EMBL/GenBank/DDBJ whole genome shotgun (WGS) entry which is preliminary data.</text>
</comment>
<accession>A0AA36FX09</accession>
<organism evidence="1 2">
    <name type="scientific">Mesorhabditis spiculigera</name>
    <dbReference type="NCBI Taxonomy" id="96644"/>
    <lineage>
        <taxon>Eukaryota</taxon>
        <taxon>Metazoa</taxon>
        <taxon>Ecdysozoa</taxon>
        <taxon>Nematoda</taxon>
        <taxon>Chromadorea</taxon>
        <taxon>Rhabditida</taxon>
        <taxon>Rhabditina</taxon>
        <taxon>Rhabditomorpha</taxon>
        <taxon>Rhabditoidea</taxon>
        <taxon>Rhabditidae</taxon>
        <taxon>Mesorhabditinae</taxon>
        <taxon>Mesorhabditis</taxon>
    </lineage>
</organism>
<evidence type="ECO:0000313" key="2">
    <source>
        <dbReference type="Proteomes" id="UP001177023"/>
    </source>
</evidence>
<gene>
    <name evidence="1" type="ORF">MSPICULIGERA_LOCUS9487</name>
</gene>
<protein>
    <submittedName>
        <fullName evidence="1">Uncharacterized protein</fullName>
    </submittedName>
</protein>
<dbReference type="AlphaFoldDB" id="A0AA36FX09"/>
<feature type="non-terminal residue" evidence="1">
    <location>
        <position position="1"/>
    </location>
</feature>
<sequence>MERRDAAIRRALSLENREASRPLWFWFQIRAVLTDPDGTECLRRIFGDLRIIPNALMLPFTMNFVATPRFGSAENRWSAALPTDRHRLDFWQEAARLVPLLRLVAPAPPDHIITGPIRRLPLELLEIICQDLSIFDAITMAISIPARIGAALRLRIQRRIAFVKAVARDDGGWSLKVRDVNGHWTETRTEATMLILSGIQIPAMRLLAGNLGPERRLPIISEEVRTSRLFLEIHPVHDIREQIATLRPDWIWTRCYRDISRTVINREVPVFIEMISTAAQADMMRYWIIPRLAFQELPAPEEAGLLRESVITLLARYQYEWFHRIRDIETVYVRLNGPISYEHWIVLTDNAAIQRLNAASDAIFAMTRDGGEQLLISQPTPQTILMQSRGATTRFIRKHAGHLLDTYDEFTI</sequence>
<dbReference type="EMBL" id="CATQJA010002530">
    <property type="protein sequence ID" value="CAJ0571062.1"/>
    <property type="molecule type" value="Genomic_DNA"/>
</dbReference>
<evidence type="ECO:0000313" key="1">
    <source>
        <dbReference type="EMBL" id="CAJ0571062.1"/>
    </source>
</evidence>
<reference evidence="1" key="1">
    <citation type="submission" date="2023-06" db="EMBL/GenBank/DDBJ databases">
        <authorList>
            <person name="Delattre M."/>
        </authorList>
    </citation>
    <scope>NUCLEOTIDE SEQUENCE</scope>
    <source>
        <strain evidence="1">AF72</strain>
    </source>
</reference>
<dbReference type="Proteomes" id="UP001177023">
    <property type="component" value="Unassembled WGS sequence"/>
</dbReference>
<keyword evidence="2" id="KW-1185">Reference proteome</keyword>
<proteinExistence type="predicted"/>